<keyword evidence="1" id="KW-1133">Transmembrane helix</keyword>
<dbReference type="RefSeq" id="WP_015254848.1">
    <property type="nucleotide sequence ID" value="NZ_CAJRAY010000070.1"/>
</dbReference>
<sequence>MAKWLDGLERIVGGGPDGEKRVRSLRWLLLIGGLGAALLLVNSFISLRGVEPNEGAAGPPPEGEEVFLSREPAAASPFEAIEQPIEARLKEMLEKIVGVGTVDVLVTVDSTEEIVYEKNGRITRQQTDETDGQGGTRHITQITQDGSVVLYEVSGDQTPVVVKRIQPKIRGILVVAKGAENKTVRALIMDAVQKGTGVPVGRISVVPRKTG</sequence>
<comment type="caution">
    <text evidence="2">The sequence shown here is derived from an EMBL/GenBank/DDBJ whole genome shotgun (WGS) entry which is preliminary data.</text>
</comment>
<protein>
    <submittedName>
        <fullName evidence="2">Stage III sporulation protein AG</fullName>
    </submittedName>
</protein>
<feature type="transmembrane region" description="Helical" evidence="1">
    <location>
        <begin position="27"/>
        <end position="45"/>
    </location>
</feature>
<proteinExistence type="predicted"/>
<accession>A0ABM8V650</accession>
<keyword evidence="1" id="KW-0812">Transmembrane</keyword>
<name>A0ABM8V650_THEXY</name>
<gene>
    <name evidence="2" type="primary">txxe 1907-spoIIIAG</name>
    <name evidence="2" type="ORF">TXXE_13570</name>
</gene>
<keyword evidence="3" id="KW-1185">Reference proteome</keyword>
<keyword evidence="1" id="KW-0472">Membrane</keyword>
<dbReference type="NCBIfam" id="TIGR02830">
    <property type="entry name" value="spore_III_AG"/>
    <property type="match status" value="1"/>
</dbReference>
<dbReference type="EMBL" id="CAJRAY010000070">
    <property type="protein sequence ID" value="CAG5089927.1"/>
    <property type="molecule type" value="Genomic_DNA"/>
</dbReference>
<dbReference type="Proteomes" id="UP000681526">
    <property type="component" value="Unassembled WGS sequence"/>
</dbReference>
<evidence type="ECO:0000313" key="2">
    <source>
        <dbReference type="EMBL" id="CAG5089927.1"/>
    </source>
</evidence>
<dbReference type="InterPro" id="IPR014195">
    <property type="entry name" value="Spore_III_AG"/>
</dbReference>
<evidence type="ECO:0000256" key="1">
    <source>
        <dbReference type="SAM" id="Phobius"/>
    </source>
</evidence>
<organism evidence="2 3">
    <name type="scientific">Thermobacillus xylanilyticus</name>
    <dbReference type="NCBI Taxonomy" id="76633"/>
    <lineage>
        <taxon>Bacteria</taxon>
        <taxon>Bacillati</taxon>
        <taxon>Bacillota</taxon>
        <taxon>Bacilli</taxon>
        <taxon>Bacillales</taxon>
        <taxon>Paenibacillaceae</taxon>
        <taxon>Thermobacillus</taxon>
    </lineage>
</organism>
<evidence type="ECO:0000313" key="3">
    <source>
        <dbReference type="Proteomes" id="UP000681526"/>
    </source>
</evidence>
<reference evidence="2 3" key="1">
    <citation type="submission" date="2021-04" db="EMBL/GenBank/DDBJ databases">
        <authorList>
            <person name="Rakotoarivonina H."/>
        </authorList>
    </citation>
    <scope>NUCLEOTIDE SEQUENCE [LARGE SCALE GENOMIC DNA]</scope>
    <source>
        <strain evidence="2 3">XE</strain>
    </source>
</reference>